<sequence length="180" mass="19872">MRPLGCVTGRFQPVHDQHLELFELVAAECEHLVVAVTNPDSGARRAEPTSEHRHRPEANPFSYFERVRLLTVALDAAGLGDRTTIVPFDLTRPEVWTQYVPRHGHQYVRVFSEWERDKAGRLAAAGYEVTVLDGDAATKRHAADVRALLASGGDWAGLVPPATVPLLRALDRLRPAGGPR</sequence>
<keyword evidence="1" id="KW-0808">Transferase</keyword>
<reference evidence="5" key="1">
    <citation type="journal article" date="2019" name="Int. J. Syst. Evol. Microbiol.">
        <title>The Global Catalogue of Microorganisms (GCM) 10K type strain sequencing project: providing services to taxonomists for standard genome sequencing and annotation.</title>
        <authorList>
            <consortium name="The Broad Institute Genomics Platform"/>
            <consortium name="The Broad Institute Genome Sequencing Center for Infectious Disease"/>
            <person name="Wu L."/>
            <person name="Ma J."/>
        </authorList>
    </citation>
    <scope>NUCLEOTIDE SEQUENCE [LARGE SCALE GENOMIC DNA]</scope>
    <source>
        <strain evidence="5">CCUG 49018</strain>
    </source>
</reference>
<accession>A0ABW3VEN5</accession>
<protein>
    <submittedName>
        <fullName evidence="4">Adenylyltransferase/cytidyltransferase family protein</fullName>
    </submittedName>
</protein>
<keyword evidence="5" id="KW-1185">Reference proteome</keyword>
<comment type="caution">
    <text evidence="4">The sequence shown here is derived from an EMBL/GenBank/DDBJ whole genome shotgun (WGS) entry which is preliminary data.</text>
</comment>
<dbReference type="Pfam" id="PF01467">
    <property type="entry name" value="CTP_transf_like"/>
    <property type="match status" value="1"/>
</dbReference>
<evidence type="ECO:0000256" key="1">
    <source>
        <dbReference type="ARBA" id="ARBA00022679"/>
    </source>
</evidence>
<feature type="domain" description="Cytidyltransferase-like" evidence="3">
    <location>
        <begin position="8"/>
        <end position="77"/>
    </location>
</feature>
<dbReference type="SUPFAM" id="SSF52374">
    <property type="entry name" value="Nucleotidylyl transferase"/>
    <property type="match status" value="1"/>
</dbReference>
<dbReference type="Gene3D" id="3.40.50.620">
    <property type="entry name" value="HUPs"/>
    <property type="match status" value="1"/>
</dbReference>
<evidence type="ECO:0000259" key="3">
    <source>
        <dbReference type="Pfam" id="PF01467"/>
    </source>
</evidence>
<gene>
    <name evidence="4" type="ORF">ACFQ34_07755</name>
</gene>
<evidence type="ECO:0000256" key="2">
    <source>
        <dbReference type="ARBA" id="ARBA00022695"/>
    </source>
</evidence>
<dbReference type="InterPro" id="IPR004821">
    <property type="entry name" value="Cyt_trans-like"/>
</dbReference>
<dbReference type="RefSeq" id="WP_013678279.1">
    <property type="nucleotide sequence ID" value="NZ_BAABKS010000060.1"/>
</dbReference>
<dbReference type="PANTHER" id="PTHR21342">
    <property type="entry name" value="PHOSPHOPANTETHEINE ADENYLYLTRANSFERASE"/>
    <property type="match status" value="1"/>
</dbReference>
<keyword evidence="2 4" id="KW-0548">Nucleotidyltransferase</keyword>
<organism evidence="4 5">
    <name type="scientific">Pseudonocardia benzenivorans</name>
    <dbReference type="NCBI Taxonomy" id="228005"/>
    <lineage>
        <taxon>Bacteria</taxon>
        <taxon>Bacillati</taxon>
        <taxon>Actinomycetota</taxon>
        <taxon>Actinomycetes</taxon>
        <taxon>Pseudonocardiales</taxon>
        <taxon>Pseudonocardiaceae</taxon>
        <taxon>Pseudonocardia</taxon>
    </lineage>
</organism>
<evidence type="ECO:0000313" key="5">
    <source>
        <dbReference type="Proteomes" id="UP001597182"/>
    </source>
</evidence>
<dbReference type="Proteomes" id="UP001597182">
    <property type="component" value="Unassembled WGS sequence"/>
</dbReference>
<evidence type="ECO:0000313" key="4">
    <source>
        <dbReference type="EMBL" id="MFD1233173.1"/>
    </source>
</evidence>
<name>A0ABW3VEN5_9PSEU</name>
<dbReference type="InterPro" id="IPR014729">
    <property type="entry name" value="Rossmann-like_a/b/a_fold"/>
</dbReference>
<dbReference type="GO" id="GO:0016779">
    <property type="term" value="F:nucleotidyltransferase activity"/>
    <property type="evidence" value="ECO:0007669"/>
    <property type="project" value="UniProtKB-KW"/>
</dbReference>
<dbReference type="PANTHER" id="PTHR21342:SF0">
    <property type="entry name" value="BIFUNCTIONAL NMN ADENYLYLTRANSFERASE_NUDIX HYDROLASE"/>
    <property type="match status" value="1"/>
</dbReference>
<proteinExistence type="predicted"/>
<dbReference type="NCBIfam" id="TIGR00125">
    <property type="entry name" value="cyt_tran_rel"/>
    <property type="match status" value="1"/>
</dbReference>
<dbReference type="EMBL" id="JBHTMB010000052">
    <property type="protein sequence ID" value="MFD1233173.1"/>
    <property type="molecule type" value="Genomic_DNA"/>
</dbReference>